<dbReference type="Pfam" id="PF03358">
    <property type="entry name" value="FMN_red"/>
    <property type="match status" value="1"/>
</dbReference>
<dbReference type="AlphaFoldDB" id="A0A418IG31"/>
<sequence length="189" mass="21223">MKNVVLLSGSTVGSKTSTAMKYLNEAITNQDDTLNIQLFDLKNLDLSFSDGRNYLDYSGDTLELTTALMQADIIFIGFPIFQASIPGTLKNVFDLLPVNAFRDKVVGIVATAGSPKHYLIAETQLKPILSYMKAHVMQTYVFIEERDFSNGTIVNDDIIFRINELATSTLRVSKLYNQLLEEENSQYDF</sequence>
<dbReference type="OrthoDB" id="1643408at2"/>
<keyword evidence="4" id="KW-0288">FMN</keyword>
<evidence type="ECO:0000256" key="4">
    <source>
        <dbReference type="ARBA" id="ARBA00022643"/>
    </source>
</evidence>
<proteinExistence type="predicted"/>
<dbReference type="InterPro" id="IPR005025">
    <property type="entry name" value="FMN_Rdtase-like_dom"/>
</dbReference>
<dbReference type="EMBL" id="QXUF01000033">
    <property type="protein sequence ID" value="RIN01265.1"/>
    <property type="molecule type" value="Genomic_DNA"/>
</dbReference>
<dbReference type="PANTHER" id="PTHR43408:SF2">
    <property type="entry name" value="FMN REDUCTASE (NADPH)"/>
    <property type="match status" value="1"/>
</dbReference>
<dbReference type="Proteomes" id="UP000286317">
    <property type="component" value="Unassembled WGS sequence"/>
</dbReference>
<dbReference type="SUPFAM" id="SSF52218">
    <property type="entry name" value="Flavoproteins"/>
    <property type="match status" value="1"/>
</dbReference>
<evidence type="ECO:0000256" key="2">
    <source>
        <dbReference type="ARBA" id="ARBA00016393"/>
    </source>
</evidence>
<keyword evidence="10" id="KW-1185">Reference proteome</keyword>
<dbReference type="GeneID" id="79051305"/>
<keyword evidence="5" id="KW-0560">Oxidoreductase</keyword>
<dbReference type="RefSeq" id="WP_039069642.1">
    <property type="nucleotide sequence ID" value="NZ_CP149862.1"/>
</dbReference>
<evidence type="ECO:0000256" key="3">
    <source>
        <dbReference type="ARBA" id="ARBA00022630"/>
    </source>
</evidence>
<dbReference type="PANTHER" id="PTHR43408">
    <property type="entry name" value="FMN REDUCTASE (NADPH)"/>
    <property type="match status" value="1"/>
</dbReference>
<evidence type="ECO:0000256" key="1">
    <source>
        <dbReference type="ARBA" id="ARBA00011881"/>
    </source>
</evidence>
<comment type="subunit">
    <text evidence="1">Homotetramer.</text>
</comment>
<feature type="domain" description="NADPH-dependent FMN reductase-like" evidence="8">
    <location>
        <begin position="3"/>
        <end position="144"/>
    </location>
</feature>
<evidence type="ECO:0000256" key="5">
    <source>
        <dbReference type="ARBA" id="ARBA00023002"/>
    </source>
</evidence>
<gene>
    <name evidence="9" type="ORF">BU112_06290</name>
</gene>
<dbReference type="InterPro" id="IPR051814">
    <property type="entry name" value="NAD(P)H-dep_FMN_reductase"/>
</dbReference>
<accession>A0A418IG31</accession>
<comment type="caution">
    <text evidence="9">The sequence shown here is derived from an EMBL/GenBank/DDBJ whole genome shotgun (WGS) entry which is preliminary data.</text>
</comment>
<evidence type="ECO:0000313" key="9">
    <source>
        <dbReference type="EMBL" id="RIN01265.1"/>
    </source>
</evidence>
<reference evidence="9 10" key="1">
    <citation type="journal article" date="2016" name="Front. Microbiol.">
        <title>Comprehensive Phylogenetic Analysis of Bovine Non-aureus Staphylococci Species Based on Whole-Genome Sequencing.</title>
        <authorList>
            <person name="Naushad S."/>
            <person name="Barkema H.W."/>
            <person name="Luby C."/>
            <person name="Condas L.A."/>
            <person name="Nobrega D.B."/>
            <person name="Carson D.A."/>
            <person name="De Buck J."/>
        </authorList>
    </citation>
    <scope>NUCLEOTIDE SEQUENCE [LARGE SCALE GENOMIC DNA]</scope>
    <source>
        <strain evidence="9 10">SNUC 4554</strain>
    </source>
</reference>
<evidence type="ECO:0000256" key="7">
    <source>
        <dbReference type="ARBA" id="ARBA00032807"/>
    </source>
</evidence>
<evidence type="ECO:0000259" key="8">
    <source>
        <dbReference type="Pfam" id="PF03358"/>
    </source>
</evidence>
<dbReference type="GO" id="GO:0016491">
    <property type="term" value="F:oxidoreductase activity"/>
    <property type="evidence" value="ECO:0007669"/>
    <property type="project" value="UniProtKB-KW"/>
</dbReference>
<dbReference type="InterPro" id="IPR029039">
    <property type="entry name" value="Flavoprotein-like_sf"/>
</dbReference>
<evidence type="ECO:0000313" key="10">
    <source>
        <dbReference type="Proteomes" id="UP000286317"/>
    </source>
</evidence>
<keyword evidence="3" id="KW-0285">Flavoprotein</keyword>
<protein>
    <recommendedName>
        <fullName evidence="2">FMN-dependent NADPH-azoreductase</fullName>
    </recommendedName>
    <alternativeName>
        <fullName evidence="7">NADPH-dependent flavo-azoreductase</fullName>
    </alternativeName>
    <alternativeName>
        <fullName evidence="6">NADPH-flavin azoreductase</fullName>
    </alternativeName>
</protein>
<evidence type="ECO:0000256" key="6">
    <source>
        <dbReference type="ARBA" id="ARBA00031831"/>
    </source>
</evidence>
<name>A0A418IG31_9STAP</name>
<organism evidence="9 10">
    <name type="scientific">Staphylococcus shinii</name>
    <dbReference type="NCBI Taxonomy" id="2912228"/>
    <lineage>
        <taxon>Bacteria</taxon>
        <taxon>Bacillati</taxon>
        <taxon>Bacillota</taxon>
        <taxon>Bacilli</taxon>
        <taxon>Bacillales</taxon>
        <taxon>Staphylococcaceae</taxon>
        <taxon>Staphylococcus</taxon>
    </lineage>
</organism>
<dbReference type="Gene3D" id="3.40.50.360">
    <property type="match status" value="1"/>
</dbReference>